<keyword evidence="1" id="KW-0479">Metal-binding</keyword>
<evidence type="ECO:0000256" key="1">
    <source>
        <dbReference type="ARBA" id="ARBA00022723"/>
    </source>
</evidence>
<evidence type="ECO:0000256" key="2">
    <source>
        <dbReference type="ARBA" id="ARBA00022771"/>
    </source>
</evidence>
<sequence>MKKLYVSEDWFSIQQVAQLLDANRIPYMVKNEFSLGAVGELSPFDAIPEVWLIDDDWYNRAKSLVDDLRHMSVDEEPWCCANCREENEPSFEICWSCGQVKRL</sequence>
<evidence type="ECO:0000259" key="4">
    <source>
        <dbReference type="PROSITE" id="PS01358"/>
    </source>
</evidence>
<dbReference type="AlphaFoldDB" id="A0A3N5Y9H6"/>
<evidence type="ECO:0000256" key="3">
    <source>
        <dbReference type="ARBA" id="ARBA00022833"/>
    </source>
</evidence>
<evidence type="ECO:0000313" key="6">
    <source>
        <dbReference type="Proteomes" id="UP000275281"/>
    </source>
</evidence>
<dbReference type="GO" id="GO:0008270">
    <property type="term" value="F:zinc ion binding"/>
    <property type="evidence" value="ECO:0007669"/>
    <property type="project" value="UniProtKB-KW"/>
</dbReference>
<dbReference type="EMBL" id="RPOK01000001">
    <property type="protein sequence ID" value="RPJ67919.1"/>
    <property type="molecule type" value="Genomic_DNA"/>
</dbReference>
<dbReference type="RefSeq" id="WP_124025922.1">
    <property type="nucleotide sequence ID" value="NZ_JBHRSN010000005.1"/>
</dbReference>
<accession>A0A3N5Y9H6</accession>
<feature type="domain" description="RanBP2-type" evidence="4">
    <location>
        <begin position="78"/>
        <end position="97"/>
    </location>
</feature>
<evidence type="ECO:0000313" key="5">
    <source>
        <dbReference type="EMBL" id="RPJ67919.1"/>
    </source>
</evidence>
<dbReference type="InterPro" id="IPR018551">
    <property type="entry name" value="DUF2007"/>
</dbReference>
<name>A0A3N5Y9H6_9ALTE</name>
<reference evidence="5 6" key="1">
    <citation type="submission" date="2018-11" db="EMBL/GenBank/DDBJ databases">
        <authorList>
            <person name="Ye M.-Q."/>
            <person name="Du Z.-J."/>
        </authorList>
    </citation>
    <scope>NUCLEOTIDE SEQUENCE [LARGE SCALE GENOMIC DNA]</scope>
    <source>
        <strain evidence="5 6">U0105</strain>
    </source>
</reference>
<dbReference type="PROSITE" id="PS01358">
    <property type="entry name" value="ZF_RANBP2_1"/>
    <property type="match status" value="1"/>
</dbReference>
<dbReference type="OrthoDB" id="9814654at2"/>
<keyword evidence="2" id="KW-0863">Zinc-finger</keyword>
<dbReference type="Proteomes" id="UP000275281">
    <property type="component" value="Unassembled WGS sequence"/>
</dbReference>
<gene>
    <name evidence="5" type="ORF">DRW07_00455</name>
</gene>
<protein>
    <submittedName>
        <fullName evidence="5">DUF2007 domain-containing protein</fullName>
    </submittedName>
</protein>
<organism evidence="5 6">
    <name type="scientific">Alteromonas sediminis</name>
    <dbReference type="NCBI Taxonomy" id="2259342"/>
    <lineage>
        <taxon>Bacteria</taxon>
        <taxon>Pseudomonadati</taxon>
        <taxon>Pseudomonadota</taxon>
        <taxon>Gammaproteobacteria</taxon>
        <taxon>Alteromonadales</taxon>
        <taxon>Alteromonadaceae</taxon>
        <taxon>Alteromonas/Salinimonas group</taxon>
        <taxon>Alteromonas</taxon>
    </lineage>
</organism>
<comment type="caution">
    <text evidence="5">The sequence shown here is derived from an EMBL/GenBank/DDBJ whole genome shotgun (WGS) entry which is preliminary data.</text>
</comment>
<dbReference type="InterPro" id="IPR001876">
    <property type="entry name" value="Znf_RanBP2"/>
</dbReference>
<keyword evidence="6" id="KW-1185">Reference proteome</keyword>
<dbReference type="Pfam" id="PF09413">
    <property type="entry name" value="DUF2007"/>
    <property type="match status" value="1"/>
</dbReference>
<keyword evidence="3" id="KW-0862">Zinc</keyword>
<proteinExistence type="predicted"/>